<sequence length="178" mass="20007">MKIESLRRKDSIGRPTGLSPALDTITSSRSSTPIPTCVRIVTGAYMAIFDMALAPTHVCSCSQPWGAHRVHRNVITKWTVKYQMMINRLKNKLAVDKVNPQSRSQDCSIFPIYEHEPGDPPEYKGDDALPPRNVGDVEKGKLNDDWAYRTATGNDDELNGCQDPSRCRCREECQEGPW</sequence>
<organism evidence="2 3">
    <name type="scientific">Cadophora malorum</name>
    <dbReference type="NCBI Taxonomy" id="108018"/>
    <lineage>
        <taxon>Eukaryota</taxon>
        <taxon>Fungi</taxon>
        <taxon>Dikarya</taxon>
        <taxon>Ascomycota</taxon>
        <taxon>Pezizomycotina</taxon>
        <taxon>Leotiomycetes</taxon>
        <taxon>Helotiales</taxon>
        <taxon>Ploettnerulaceae</taxon>
        <taxon>Cadophora</taxon>
    </lineage>
</organism>
<feature type="region of interest" description="Disordered" evidence="1">
    <location>
        <begin position="1"/>
        <end position="30"/>
    </location>
</feature>
<comment type="caution">
    <text evidence="2">The sequence shown here is derived from an EMBL/GenBank/DDBJ whole genome shotgun (WGS) entry which is preliminary data.</text>
</comment>
<keyword evidence="3" id="KW-1185">Reference proteome</keyword>
<evidence type="ECO:0000256" key="1">
    <source>
        <dbReference type="SAM" id="MobiDB-lite"/>
    </source>
</evidence>
<dbReference type="AlphaFoldDB" id="A0A8H7T3Z1"/>
<feature type="region of interest" description="Disordered" evidence="1">
    <location>
        <begin position="119"/>
        <end position="140"/>
    </location>
</feature>
<evidence type="ECO:0000313" key="2">
    <source>
        <dbReference type="EMBL" id="KAG4412561.1"/>
    </source>
</evidence>
<gene>
    <name evidence="2" type="ORF">IFR04_014312</name>
</gene>
<protein>
    <submittedName>
        <fullName evidence="2">Uncharacterized protein</fullName>
    </submittedName>
</protein>
<feature type="compositionally biased region" description="Basic and acidic residues" evidence="1">
    <location>
        <begin position="1"/>
        <end position="12"/>
    </location>
</feature>
<dbReference type="Proteomes" id="UP000664132">
    <property type="component" value="Unassembled WGS sequence"/>
</dbReference>
<name>A0A8H7T3Z1_9HELO</name>
<dbReference type="EMBL" id="JAFJYH010000369">
    <property type="protein sequence ID" value="KAG4412561.1"/>
    <property type="molecule type" value="Genomic_DNA"/>
</dbReference>
<accession>A0A8H7T3Z1</accession>
<proteinExistence type="predicted"/>
<evidence type="ECO:0000313" key="3">
    <source>
        <dbReference type="Proteomes" id="UP000664132"/>
    </source>
</evidence>
<reference evidence="2" key="1">
    <citation type="submission" date="2021-02" db="EMBL/GenBank/DDBJ databases">
        <title>Genome sequence Cadophora malorum strain M34.</title>
        <authorList>
            <person name="Stefanovic E."/>
            <person name="Vu D."/>
            <person name="Scully C."/>
            <person name="Dijksterhuis J."/>
            <person name="Roader J."/>
            <person name="Houbraken J."/>
        </authorList>
    </citation>
    <scope>NUCLEOTIDE SEQUENCE</scope>
    <source>
        <strain evidence="2">M34</strain>
    </source>
</reference>